<sequence length="79" mass="8733">MTITKSLYRPATGCFGSVFVTEQPGRQFLYMNANCLGMMAADHSSPESKRRCKCDYRHVVAQDSNGSTYEVDDASSVDV</sequence>
<gene>
    <name evidence="1" type="ORF">E4U56_003416</name>
</gene>
<dbReference type="EMBL" id="SRPS01000223">
    <property type="protein sequence ID" value="KAG5962285.1"/>
    <property type="molecule type" value="Genomic_DNA"/>
</dbReference>
<dbReference type="Proteomes" id="UP000784919">
    <property type="component" value="Unassembled WGS sequence"/>
</dbReference>
<protein>
    <submittedName>
        <fullName evidence="1">Uncharacterized protein</fullName>
    </submittedName>
</protein>
<dbReference type="AlphaFoldDB" id="A0A9P7MN07"/>
<organism evidence="1 2">
    <name type="scientific">Claviceps arundinis</name>
    <dbReference type="NCBI Taxonomy" id="1623583"/>
    <lineage>
        <taxon>Eukaryota</taxon>
        <taxon>Fungi</taxon>
        <taxon>Dikarya</taxon>
        <taxon>Ascomycota</taxon>
        <taxon>Pezizomycotina</taxon>
        <taxon>Sordariomycetes</taxon>
        <taxon>Hypocreomycetidae</taxon>
        <taxon>Hypocreales</taxon>
        <taxon>Clavicipitaceae</taxon>
        <taxon>Claviceps</taxon>
    </lineage>
</organism>
<accession>A0A9P7MN07</accession>
<evidence type="ECO:0000313" key="2">
    <source>
        <dbReference type="Proteomes" id="UP000784919"/>
    </source>
</evidence>
<reference evidence="1" key="1">
    <citation type="journal article" date="2020" name="bioRxiv">
        <title>Whole genome comparisons of ergot fungi reveals the divergence and evolution of species within the genus Claviceps are the result of varying mechanisms driving genome evolution and host range expansion.</title>
        <authorList>
            <person name="Wyka S.A."/>
            <person name="Mondo S.J."/>
            <person name="Liu M."/>
            <person name="Dettman J."/>
            <person name="Nalam V."/>
            <person name="Broders K.D."/>
        </authorList>
    </citation>
    <scope>NUCLEOTIDE SEQUENCE</scope>
    <source>
        <strain evidence="1">CCC 1102</strain>
    </source>
</reference>
<evidence type="ECO:0000313" key="1">
    <source>
        <dbReference type="EMBL" id="KAG5962285.1"/>
    </source>
</evidence>
<name>A0A9P7MN07_9HYPO</name>
<comment type="caution">
    <text evidence="1">The sequence shown here is derived from an EMBL/GenBank/DDBJ whole genome shotgun (WGS) entry which is preliminary data.</text>
</comment>
<proteinExistence type="predicted"/>